<evidence type="ECO:0000313" key="3">
    <source>
        <dbReference type="EMBL" id="PRC92362.1"/>
    </source>
</evidence>
<evidence type="ECO:0000256" key="1">
    <source>
        <dbReference type="SAM" id="Phobius"/>
    </source>
</evidence>
<proteinExistence type="predicted"/>
<accession>A0A2S9GXB3</accession>
<feature type="transmembrane region" description="Helical" evidence="1">
    <location>
        <begin position="114"/>
        <end position="132"/>
    </location>
</feature>
<dbReference type="OrthoDB" id="8902869at2"/>
<evidence type="ECO:0000313" key="4">
    <source>
        <dbReference type="Proteomes" id="UP000237839"/>
    </source>
</evidence>
<name>A0A2S9GXB3_9BURK</name>
<dbReference type="InterPro" id="IPR046216">
    <property type="entry name" value="DUF6249"/>
</dbReference>
<keyword evidence="1" id="KW-1133">Transmembrane helix</keyword>
<keyword evidence="4" id="KW-1185">Reference proteome</keyword>
<gene>
    <name evidence="3" type="ORF">S2091_3021</name>
</gene>
<dbReference type="RefSeq" id="WP_105532766.1">
    <property type="nucleotide sequence ID" value="NZ_PUGF01000014.1"/>
</dbReference>
<protein>
    <recommendedName>
        <fullName evidence="2">DUF6249 domain-containing protein</fullName>
    </recommendedName>
</protein>
<feature type="transmembrane region" description="Helical" evidence="1">
    <location>
        <begin position="90"/>
        <end position="108"/>
    </location>
</feature>
<organism evidence="3 4">
    <name type="scientific">Solimicrobium silvestre</name>
    <dbReference type="NCBI Taxonomy" id="2099400"/>
    <lineage>
        <taxon>Bacteria</taxon>
        <taxon>Pseudomonadati</taxon>
        <taxon>Pseudomonadota</taxon>
        <taxon>Betaproteobacteria</taxon>
        <taxon>Burkholderiales</taxon>
        <taxon>Oxalobacteraceae</taxon>
        <taxon>Solimicrobium</taxon>
    </lineage>
</organism>
<dbReference type="AlphaFoldDB" id="A0A2S9GXB3"/>
<keyword evidence="1" id="KW-0812">Transmembrane</keyword>
<sequence>MYSNDSISIISSQIVPIVAIIMSIGTPVAIVMAILHYKAKRNQMLHETIQQLAQKGLPIPRELLNGVANNSDSNKSDFDNPGKKSALSKGIILIAIGIGMSIMFYVLPDRINNAWGVGMIPLLMGIGYLLIWKLENRDQNN</sequence>
<feature type="domain" description="DUF6249" evidence="2">
    <location>
        <begin position="17"/>
        <end position="135"/>
    </location>
</feature>
<evidence type="ECO:0000259" key="2">
    <source>
        <dbReference type="Pfam" id="PF19762"/>
    </source>
</evidence>
<dbReference type="Proteomes" id="UP000237839">
    <property type="component" value="Unassembled WGS sequence"/>
</dbReference>
<dbReference type="EMBL" id="PUGF01000014">
    <property type="protein sequence ID" value="PRC92362.1"/>
    <property type="molecule type" value="Genomic_DNA"/>
</dbReference>
<feature type="transmembrane region" description="Helical" evidence="1">
    <location>
        <begin position="14"/>
        <end position="35"/>
    </location>
</feature>
<dbReference type="Pfam" id="PF19762">
    <property type="entry name" value="DUF6249"/>
    <property type="match status" value="1"/>
</dbReference>
<reference evidence="3 4" key="1">
    <citation type="submission" date="2018-02" db="EMBL/GenBank/DDBJ databases">
        <title>Solimicrobium silvestre gen. nov., sp. nov., isolated from alpine forest soil.</title>
        <authorList>
            <person name="Margesin R."/>
            <person name="Albuquerque L."/>
            <person name="Zhang D.-C."/>
            <person name="Froufe H.J.C."/>
            <person name="Severino R."/>
            <person name="Roxo I."/>
            <person name="Egas C."/>
            <person name="Da Costa M.S."/>
        </authorList>
    </citation>
    <scope>NUCLEOTIDE SEQUENCE [LARGE SCALE GENOMIC DNA]</scope>
    <source>
        <strain evidence="3 4">S20-91</strain>
    </source>
</reference>
<keyword evidence="1" id="KW-0472">Membrane</keyword>
<comment type="caution">
    <text evidence="3">The sequence shown here is derived from an EMBL/GenBank/DDBJ whole genome shotgun (WGS) entry which is preliminary data.</text>
</comment>